<dbReference type="AlphaFoldDB" id="A0A931DIE1"/>
<feature type="compositionally biased region" description="Basic and acidic residues" evidence="1">
    <location>
        <begin position="147"/>
        <end position="158"/>
    </location>
</feature>
<dbReference type="PROSITE" id="PS00455">
    <property type="entry name" value="AMP_BINDING"/>
    <property type="match status" value="1"/>
</dbReference>
<feature type="region of interest" description="Disordered" evidence="1">
    <location>
        <begin position="522"/>
        <end position="552"/>
    </location>
</feature>
<gene>
    <name evidence="4" type="ORF">IW256_005867</name>
</gene>
<accession>A0A931DIE1</accession>
<dbReference type="GO" id="GO:0016878">
    <property type="term" value="F:acid-thiol ligase activity"/>
    <property type="evidence" value="ECO:0007669"/>
    <property type="project" value="UniProtKB-ARBA"/>
</dbReference>
<feature type="domain" description="AMP-dependent synthetase/ligase" evidence="2">
    <location>
        <begin position="24"/>
        <end position="390"/>
    </location>
</feature>
<reference evidence="4" key="1">
    <citation type="submission" date="2020-11" db="EMBL/GenBank/DDBJ databases">
        <title>Sequencing the genomes of 1000 actinobacteria strains.</title>
        <authorList>
            <person name="Klenk H.-P."/>
        </authorList>
    </citation>
    <scope>NUCLEOTIDE SEQUENCE</scope>
    <source>
        <strain evidence="4">DSM 43175</strain>
    </source>
</reference>
<dbReference type="SUPFAM" id="SSF56801">
    <property type="entry name" value="Acetyl-CoA synthetase-like"/>
    <property type="match status" value="1"/>
</dbReference>
<dbReference type="PANTHER" id="PTHR43767:SF1">
    <property type="entry name" value="NONRIBOSOMAL PEPTIDE SYNTHASE PES1 (EUROFUNG)-RELATED"/>
    <property type="match status" value="1"/>
</dbReference>
<proteinExistence type="predicted"/>
<keyword evidence="5" id="KW-1185">Reference proteome</keyword>
<feature type="domain" description="AMP-binding enzyme C-terminal" evidence="3">
    <location>
        <begin position="440"/>
        <end position="515"/>
    </location>
</feature>
<dbReference type="InterPro" id="IPR025110">
    <property type="entry name" value="AMP-bd_C"/>
</dbReference>
<protein>
    <submittedName>
        <fullName evidence="4">Crotonobetaine/carnitine-CoA ligase</fullName>
        <ecNumber evidence="4">6.2.1.-</ecNumber>
    </submittedName>
</protein>
<dbReference type="InterPro" id="IPR000873">
    <property type="entry name" value="AMP-dep_synth/lig_dom"/>
</dbReference>
<dbReference type="EMBL" id="JADOUA010000001">
    <property type="protein sequence ID" value="MBG6091754.1"/>
    <property type="molecule type" value="Genomic_DNA"/>
</dbReference>
<comment type="caution">
    <text evidence="4">The sequence shown here is derived from an EMBL/GenBank/DDBJ whole genome shotgun (WGS) entry which is preliminary data.</text>
</comment>
<dbReference type="Gene3D" id="3.30.300.30">
    <property type="match status" value="1"/>
</dbReference>
<name>A0A931DIE1_9ACTN</name>
<dbReference type="Proteomes" id="UP000614047">
    <property type="component" value="Unassembled WGS sequence"/>
</dbReference>
<dbReference type="Pfam" id="PF00501">
    <property type="entry name" value="AMP-binding"/>
    <property type="match status" value="1"/>
</dbReference>
<organism evidence="4 5">
    <name type="scientific">Actinomadura viridis</name>
    <dbReference type="NCBI Taxonomy" id="58110"/>
    <lineage>
        <taxon>Bacteria</taxon>
        <taxon>Bacillati</taxon>
        <taxon>Actinomycetota</taxon>
        <taxon>Actinomycetes</taxon>
        <taxon>Streptosporangiales</taxon>
        <taxon>Thermomonosporaceae</taxon>
        <taxon>Actinomadura</taxon>
    </lineage>
</organism>
<dbReference type="EC" id="6.2.1.-" evidence="4"/>
<feature type="region of interest" description="Disordered" evidence="1">
    <location>
        <begin position="146"/>
        <end position="174"/>
    </location>
</feature>
<evidence type="ECO:0000313" key="4">
    <source>
        <dbReference type="EMBL" id="MBG6091754.1"/>
    </source>
</evidence>
<evidence type="ECO:0000259" key="2">
    <source>
        <dbReference type="Pfam" id="PF00501"/>
    </source>
</evidence>
<dbReference type="RefSeq" id="WP_197014030.1">
    <property type="nucleotide sequence ID" value="NZ_BAABES010000002.1"/>
</dbReference>
<dbReference type="InterPro" id="IPR050237">
    <property type="entry name" value="ATP-dep_AMP-bd_enzyme"/>
</dbReference>
<dbReference type="InterPro" id="IPR042099">
    <property type="entry name" value="ANL_N_sf"/>
</dbReference>
<evidence type="ECO:0000259" key="3">
    <source>
        <dbReference type="Pfam" id="PF13193"/>
    </source>
</evidence>
<sequence>MSGEWWGPAVPEAEECVVAELLVRRAAEHPDRVYAIFEDGTRWTYAETLAEAERVAAGLHGLGVRPGDMVVSWLPNGPDALRVWFGVNLLGGTLAPLNTAYRGGLLEHAIRLPGARVAVVHADLAGRLDEIDTGALERLVVLGEGGARPERRPERRAGEAGPEVLGPETLGAPAPGFRPEASPRPWDPYAVILTSGTTGPSKGVLCSYVQLAACARAAFGDRFGAADRYMVNLPLFHAGGTIGTYAALLLGGGISLVSAFDTESFWPAVRATGTTHVTLLGVMATFLGKRPPSPDDRAHPLRYVFMIPLIEDSAAFAERFGVEVAAMFNMTEVSIPIISEPDPGVPGTSGRLRPGVEARVVDEYDRVVPDGEVGELVLRTAQPWAMNSGYLGMPDATARAWRNGWFHTGDAFRTVDGEYFFVDRMGDTIRRRGENISSAEVETELLAHPSVREAAVVAVPSPYGEDDVLAVVAPVDGAAIDPAELLRFLIPRMAHFMVPRYVRVVGALPHTPTNKIEKHRLRSEGVTPDTADRERLGVTIRRDSIGGTSTTR</sequence>
<dbReference type="Pfam" id="PF13193">
    <property type="entry name" value="AMP-binding_C"/>
    <property type="match status" value="1"/>
</dbReference>
<dbReference type="PANTHER" id="PTHR43767">
    <property type="entry name" value="LONG-CHAIN-FATTY-ACID--COA LIGASE"/>
    <property type="match status" value="1"/>
</dbReference>
<dbReference type="Gene3D" id="3.40.50.12780">
    <property type="entry name" value="N-terminal domain of ligase-like"/>
    <property type="match status" value="1"/>
</dbReference>
<dbReference type="InterPro" id="IPR020845">
    <property type="entry name" value="AMP-binding_CS"/>
</dbReference>
<feature type="compositionally biased region" description="Basic and acidic residues" evidence="1">
    <location>
        <begin position="530"/>
        <end position="544"/>
    </location>
</feature>
<evidence type="ECO:0000256" key="1">
    <source>
        <dbReference type="SAM" id="MobiDB-lite"/>
    </source>
</evidence>
<dbReference type="InterPro" id="IPR045851">
    <property type="entry name" value="AMP-bd_C_sf"/>
</dbReference>
<keyword evidence="4" id="KW-0436">Ligase</keyword>
<evidence type="ECO:0000313" key="5">
    <source>
        <dbReference type="Proteomes" id="UP000614047"/>
    </source>
</evidence>